<accession>A0A8H7R3J4</accession>
<dbReference type="EMBL" id="JAEPRC010000234">
    <property type="protein sequence ID" value="KAG2203230.1"/>
    <property type="molecule type" value="Genomic_DNA"/>
</dbReference>
<name>A0A8H7R3J4_9FUNG</name>
<keyword evidence="2" id="KW-1185">Reference proteome</keyword>
<sequence>MLKSISNLSISSKFSEKTNLPAKDGKESIKAEILLTSLLKLKRSSEITELKTEINGSCRECGQVFDCSQNPTTILSPNPQDPSLCQGCRKLFSLTRRSDIDHRFNHSVNHDNNHESRFLYDWYLHCCSSILTTAKTELYHLPLSITYYRKRINENNEAEFAFDCSRPDKNTVSHYEACSGCTDFVKSKRRTLKLVTNRKTNGGYIASTKELFEFLVKSNSKCVFTGMQGSWAPFPAKLLSLLNRRWIRDHFVNNALFFLSIDHIIPLSGGGASNVGNLQVSLQCLNNVKGNYNSKEFQKWLEAFKQHQGYL</sequence>
<dbReference type="Proteomes" id="UP000650833">
    <property type="component" value="Unassembled WGS sequence"/>
</dbReference>
<evidence type="ECO:0000313" key="1">
    <source>
        <dbReference type="EMBL" id="KAG2203230.1"/>
    </source>
</evidence>
<dbReference type="Gene3D" id="1.10.30.50">
    <property type="match status" value="1"/>
</dbReference>
<reference evidence="1" key="1">
    <citation type="submission" date="2020-12" db="EMBL/GenBank/DDBJ databases">
        <title>Metabolic potential, ecology and presence of endohyphal bacteria is reflected in genomic diversity of Mucoromycotina.</title>
        <authorList>
            <person name="Muszewska A."/>
            <person name="Okrasinska A."/>
            <person name="Steczkiewicz K."/>
            <person name="Drgas O."/>
            <person name="Orlowska M."/>
            <person name="Perlinska-Lenart U."/>
            <person name="Aleksandrzak-Piekarczyk T."/>
            <person name="Szatraj K."/>
            <person name="Zielenkiewicz U."/>
            <person name="Pilsyk S."/>
            <person name="Malc E."/>
            <person name="Mieczkowski P."/>
            <person name="Kruszewska J.S."/>
            <person name="Biernat P."/>
            <person name="Pawlowska J."/>
        </authorList>
    </citation>
    <scope>NUCLEOTIDE SEQUENCE</scope>
    <source>
        <strain evidence="1">CBS 226.32</strain>
    </source>
</reference>
<gene>
    <name evidence="1" type="ORF">INT46_002512</name>
</gene>
<organism evidence="1 2">
    <name type="scientific">Mucor plumbeus</name>
    <dbReference type="NCBI Taxonomy" id="97098"/>
    <lineage>
        <taxon>Eukaryota</taxon>
        <taxon>Fungi</taxon>
        <taxon>Fungi incertae sedis</taxon>
        <taxon>Mucoromycota</taxon>
        <taxon>Mucoromycotina</taxon>
        <taxon>Mucoromycetes</taxon>
        <taxon>Mucorales</taxon>
        <taxon>Mucorineae</taxon>
        <taxon>Mucoraceae</taxon>
        <taxon>Mucor</taxon>
    </lineage>
</organism>
<evidence type="ECO:0000313" key="2">
    <source>
        <dbReference type="Proteomes" id="UP000650833"/>
    </source>
</evidence>
<dbReference type="OrthoDB" id="2218999at2759"/>
<comment type="caution">
    <text evidence="1">The sequence shown here is derived from an EMBL/GenBank/DDBJ whole genome shotgun (WGS) entry which is preliminary data.</text>
</comment>
<proteinExistence type="predicted"/>
<dbReference type="AlphaFoldDB" id="A0A8H7R3J4"/>
<protein>
    <submittedName>
        <fullName evidence="1">Uncharacterized protein</fullName>
    </submittedName>
</protein>